<dbReference type="EMBL" id="JBHSQH010000001">
    <property type="protein sequence ID" value="MFC5970544.1"/>
    <property type="molecule type" value="Genomic_DNA"/>
</dbReference>
<evidence type="ECO:0000313" key="4">
    <source>
        <dbReference type="Proteomes" id="UP001596099"/>
    </source>
</evidence>
<reference evidence="3 4" key="1">
    <citation type="journal article" date="2019" name="Int. J. Syst. Evol. Microbiol.">
        <title>The Global Catalogue of Microorganisms (GCM) 10K type strain sequencing project: providing services to taxonomists for standard genome sequencing and annotation.</title>
        <authorList>
            <consortium name="The Broad Institute Genomics Platform"/>
            <consortium name="The Broad Institute Genome Sequencing Center for Infectious Disease"/>
            <person name="Wu L."/>
            <person name="Ma J."/>
        </authorList>
    </citation>
    <scope>NUCLEOTIDE SEQUENCE [LARGE SCALE GENOMIC DNA]</scope>
    <source>
        <strain evidence="3 4">CGMCC 1.12543</strain>
    </source>
</reference>
<gene>
    <name evidence="3" type="ORF">ACFPYI_04295</name>
</gene>
<organism evidence="3 4">
    <name type="scientific">Halomarina salina</name>
    <dbReference type="NCBI Taxonomy" id="1872699"/>
    <lineage>
        <taxon>Archaea</taxon>
        <taxon>Methanobacteriati</taxon>
        <taxon>Methanobacteriota</taxon>
        <taxon>Stenosarchaea group</taxon>
        <taxon>Halobacteria</taxon>
        <taxon>Halobacteriales</taxon>
        <taxon>Natronomonadaceae</taxon>
        <taxon>Halomarina</taxon>
    </lineage>
</organism>
<comment type="caution">
    <text evidence="3">The sequence shown here is derived from an EMBL/GenBank/DDBJ whole genome shotgun (WGS) entry which is preliminary data.</text>
</comment>
<evidence type="ECO:0000256" key="1">
    <source>
        <dbReference type="ARBA" id="ARBA00022741"/>
    </source>
</evidence>
<keyword evidence="2" id="KW-0067">ATP-binding</keyword>
<keyword evidence="4" id="KW-1185">Reference proteome</keyword>
<proteinExistence type="predicted"/>
<dbReference type="SUPFAM" id="SSF50692">
    <property type="entry name" value="ADC-like"/>
    <property type="match status" value="1"/>
</dbReference>
<dbReference type="InterPro" id="IPR029067">
    <property type="entry name" value="CDC48_domain_2-like_sf"/>
</dbReference>
<dbReference type="InterPro" id="IPR009010">
    <property type="entry name" value="Asp_de-COase-like_dom_sf"/>
</dbReference>
<dbReference type="Gene3D" id="2.40.40.20">
    <property type="match status" value="1"/>
</dbReference>
<protein>
    <submittedName>
        <fullName evidence="3">Uncharacterized protein</fullName>
    </submittedName>
</protein>
<dbReference type="Proteomes" id="UP001596099">
    <property type="component" value="Unassembled WGS sequence"/>
</dbReference>
<evidence type="ECO:0000313" key="3">
    <source>
        <dbReference type="EMBL" id="MFC5970544.1"/>
    </source>
</evidence>
<evidence type="ECO:0000256" key="2">
    <source>
        <dbReference type="ARBA" id="ARBA00022840"/>
    </source>
</evidence>
<name>A0ABD5RJN7_9EURY</name>
<dbReference type="SUPFAM" id="SSF54585">
    <property type="entry name" value="Cdc48 domain 2-like"/>
    <property type="match status" value="1"/>
</dbReference>
<accession>A0ABD5RJN7</accession>
<sequence>MAESKLHLRIARQFIGDVQKGWCRLHPAVMDQLGISSGDAVLVSDGEHQVGYYAHSVTEEPRWDREVDEQSIYLDFHTVPDELPVETEGREVTVRPVAPSPARSVVYQDFPPGTASELVDNHTQENLLGTLAVVGARIWITYSKGESSTGGAGLEVYETDPDGVVVITESTTLEPVSER</sequence>
<dbReference type="AlphaFoldDB" id="A0ABD5RJN7"/>
<keyword evidence="1" id="KW-0547">Nucleotide-binding</keyword>
<dbReference type="GO" id="GO:0005524">
    <property type="term" value="F:ATP binding"/>
    <property type="evidence" value="ECO:0007669"/>
    <property type="project" value="UniProtKB-KW"/>
</dbReference>
<dbReference type="RefSeq" id="WP_247419942.1">
    <property type="nucleotide sequence ID" value="NZ_JALLGW010000002.1"/>
</dbReference>